<dbReference type="AlphaFoldDB" id="A0A6F8TA65"/>
<evidence type="ECO:0000256" key="4">
    <source>
        <dbReference type="PROSITE-ProRule" id="PRU00409"/>
    </source>
</evidence>
<keyword evidence="3 4" id="KW-0067">ATP-binding</keyword>
<proteinExistence type="predicted"/>
<sequence>MGKHIHSTDFQRKEVFVVVDGISTGRHIAPSLRGNGYSVVHVCSKNAQSLGIEHNQHDYIANLKETDSIHDLVGSFSAFHVRAVIPGAEAGVELADQLGEALELPTRNDFSKTKARKSKFLMQETIREKGLLAANQTKTDNLFALLDWVNKNGLPVVLKPEESAGTDGVHFCYKLNDVIDAFGVIMGSDNIFKAKNKNVVAQEMLVGDEFMVNTVSFGEAISITDIIFVHKKVINGSPLYDYSTIIGPEDKRFQLISDYVKQVLPILGLNYGAAHTEVILTQKGPTLVEVNPRLTGAFDMSATNDAVGVNHVSVLVRAYTRNGYLEKRAGMDKPHQKHTLTSFFIAEKEGILINDPDLAPFRNIPGFHSIKFGYGKGGDLPKTTNLMNSPGMVNFVSKSMDKLLSAHGIFRKQEKQFFEEVLPAEESVANYKL</sequence>
<dbReference type="InterPro" id="IPR052032">
    <property type="entry name" value="ATP-dep_AA_Ligase"/>
</dbReference>
<dbReference type="SUPFAM" id="SSF56059">
    <property type="entry name" value="Glutathione synthetase ATP-binding domain-like"/>
    <property type="match status" value="1"/>
</dbReference>
<protein>
    <recommendedName>
        <fullName evidence="5">ATP-grasp domain-containing protein</fullName>
    </recommendedName>
</protein>
<dbReference type="Gene3D" id="3.30.470.20">
    <property type="entry name" value="ATP-grasp fold, B domain"/>
    <property type="match status" value="1"/>
</dbReference>
<reference evidence="6" key="1">
    <citation type="journal article" date="2020" name="Microbiol. Resour. Announc.">
        <title>Complete Genome Sequence of Novel Psychrotolerant Legionella Strain TUM19329, Isolated from Antarctic Lake Sediment.</title>
        <authorList>
            <person name="Shimada S."/>
            <person name="Nakai R."/>
            <person name="Aoki K."/>
            <person name="Shimoeda N."/>
            <person name="Ohno G."/>
            <person name="Miyazaki Y."/>
            <person name="Kudoh S."/>
            <person name="Imura S."/>
            <person name="Watanabe K."/>
            <person name="Ishii Y."/>
            <person name="Tateda K."/>
        </authorList>
    </citation>
    <scope>NUCLEOTIDE SEQUENCE [LARGE SCALE GENOMIC DNA]</scope>
    <source>
        <strain evidence="6">TUM19329</strain>
    </source>
</reference>
<evidence type="ECO:0000256" key="1">
    <source>
        <dbReference type="ARBA" id="ARBA00022598"/>
    </source>
</evidence>
<dbReference type="KEGG" id="lant:TUM19329_33130"/>
<dbReference type="GO" id="GO:0016874">
    <property type="term" value="F:ligase activity"/>
    <property type="evidence" value="ECO:0007669"/>
    <property type="project" value="UniProtKB-KW"/>
</dbReference>
<dbReference type="Proteomes" id="UP000502894">
    <property type="component" value="Chromosome"/>
</dbReference>
<gene>
    <name evidence="6" type="ORF">TUM19329_33130</name>
</gene>
<accession>A0A6F8TA65</accession>
<dbReference type="EMBL" id="AP022839">
    <property type="protein sequence ID" value="BCA96952.1"/>
    <property type="molecule type" value="Genomic_DNA"/>
</dbReference>
<dbReference type="Pfam" id="PF13535">
    <property type="entry name" value="ATP-grasp_4"/>
    <property type="match status" value="1"/>
</dbReference>
<dbReference type="RefSeq" id="WP_173238180.1">
    <property type="nucleotide sequence ID" value="NZ_AP022839.1"/>
</dbReference>
<dbReference type="GO" id="GO:0046872">
    <property type="term" value="F:metal ion binding"/>
    <property type="evidence" value="ECO:0007669"/>
    <property type="project" value="InterPro"/>
</dbReference>
<dbReference type="InterPro" id="IPR011761">
    <property type="entry name" value="ATP-grasp"/>
</dbReference>
<keyword evidence="2 4" id="KW-0547">Nucleotide-binding</keyword>
<dbReference type="NCBIfam" id="NF005543">
    <property type="entry name" value="PRK07206.1"/>
    <property type="match status" value="1"/>
</dbReference>
<organism evidence="6 7">
    <name type="scientific">Legionella antarctica</name>
    <dbReference type="NCBI Taxonomy" id="2708020"/>
    <lineage>
        <taxon>Bacteria</taxon>
        <taxon>Pseudomonadati</taxon>
        <taxon>Pseudomonadota</taxon>
        <taxon>Gammaproteobacteria</taxon>
        <taxon>Legionellales</taxon>
        <taxon>Legionellaceae</taxon>
        <taxon>Legionella</taxon>
    </lineage>
</organism>
<keyword evidence="1" id="KW-0436">Ligase</keyword>
<dbReference type="PROSITE" id="PS50975">
    <property type="entry name" value="ATP_GRASP"/>
    <property type="match status" value="1"/>
</dbReference>
<feature type="domain" description="ATP-grasp" evidence="5">
    <location>
        <begin position="123"/>
        <end position="320"/>
    </location>
</feature>
<evidence type="ECO:0000259" key="5">
    <source>
        <dbReference type="PROSITE" id="PS50975"/>
    </source>
</evidence>
<dbReference type="GO" id="GO:0005524">
    <property type="term" value="F:ATP binding"/>
    <property type="evidence" value="ECO:0007669"/>
    <property type="project" value="UniProtKB-UniRule"/>
</dbReference>
<evidence type="ECO:0000313" key="7">
    <source>
        <dbReference type="Proteomes" id="UP000502894"/>
    </source>
</evidence>
<evidence type="ECO:0000256" key="3">
    <source>
        <dbReference type="ARBA" id="ARBA00022840"/>
    </source>
</evidence>
<evidence type="ECO:0000256" key="2">
    <source>
        <dbReference type="ARBA" id="ARBA00022741"/>
    </source>
</evidence>
<evidence type="ECO:0000313" key="6">
    <source>
        <dbReference type="EMBL" id="BCA96952.1"/>
    </source>
</evidence>
<keyword evidence="7" id="KW-1185">Reference proteome</keyword>
<dbReference type="PANTHER" id="PTHR43585:SF2">
    <property type="entry name" value="ATP-GRASP ENZYME FSQD"/>
    <property type="match status" value="1"/>
</dbReference>
<dbReference type="PANTHER" id="PTHR43585">
    <property type="entry name" value="FUMIPYRROLE BIOSYNTHESIS PROTEIN C"/>
    <property type="match status" value="1"/>
</dbReference>
<name>A0A6F8TA65_9GAMM</name>